<reference evidence="2" key="1">
    <citation type="submission" date="2017-06" db="EMBL/GenBank/DDBJ databases">
        <authorList>
            <person name="Zhao X."/>
        </authorList>
    </citation>
    <scope>NUCLEOTIDE SEQUENCE [LARGE SCALE GENOMIC DNA]</scope>
</reference>
<evidence type="ECO:0000313" key="1">
    <source>
        <dbReference type="EMBL" id="ATA65502.1"/>
    </source>
</evidence>
<dbReference type="Proteomes" id="UP000223363">
    <property type="component" value="Segment"/>
</dbReference>
<gene>
    <name evidence="1" type="ORF">2050HW_00167</name>
</gene>
<protein>
    <submittedName>
        <fullName evidence="1">Uncharacterized protein</fullName>
    </submittedName>
</protein>
<sequence length="38" mass="4265">MLDNFGTMHSAETYTGSNTTVIFFVVFDSEGNSRVNFK</sequence>
<keyword evidence="2" id="KW-1185">Reference proteome</keyword>
<dbReference type="EMBL" id="MF285618">
    <property type="protein sequence ID" value="ATA65502.1"/>
    <property type="molecule type" value="Genomic_DNA"/>
</dbReference>
<name>A0A289ZIK4_9CAUD</name>
<proteinExistence type="predicted"/>
<organism evidence="1 2">
    <name type="scientific">Serratia phage vB_SmaM_ 2050HW</name>
    <dbReference type="NCBI Taxonomy" id="2024252"/>
    <lineage>
        <taxon>Viruses</taxon>
        <taxon>Duplodnaviria</taxon>
        <taxon>Heunggongvirae</taxon>
        <taxon>Uroviricota</taxon>
        <taxon>Caudoviricetes</taxon>
        <taxon>Chimalliviridae</taxon>
        <taxon>Moabitevirus</taxon>
        <taxon>Moabitevirus mv2050HW</taxon>
    </lineage>
</organism>
<evidence type="ECO:0000313" key="2">
    <source>
        <dbReference type="Proteomes" id="UP000223363"/>
    </source>
</evidence>
<accession>A0A289ZIK4</accession>